<reference evidence="7" key="1">
    <citation type="submission" date="2021-02" db="EMBL/GenBank/DDBJ databases">
        <title>Comparative genomics reveals that relaxation of natural selection precedes convergent phenotypic evolution of cavefish.</title>
        <authorList>
            <person name="Peng Z."/>
        </authorList>
    </citation>
    <scope>NUCLEOTIDE SEQUENCE</scope>
    <source>
        <tissue evidence="7">Muscle</tissue>
    </source>
</reference>
<comment type="caution">
    <text evidence="7">The sequence shown here is derived from an EMBL/GenBank/DDBJ whole genome shotgun (WGS) entry which is preliminary data.</text>
</comment>
<feature type="non-terminal residue" evidence="7">
    <location>
        <position position="1"/>
    </location>
</feature>
<dbReference type="Pfam" id="PF24509">
    <property type="entry name" value="TXNDC16_2nd"/>
    <property type="match status" value="1"/>
</dbReference>
<feature type="compositionally biased region" description="Basic and acidic residues" evidence="1">
    <location>
        <begin position="767"/>
        <end position="783"/>
    </location>
</feature>
<evidence type="ECO:0000313" key="7">
    <source>
        <dbReference type="EMBL" id="KAI7804656.1"/>
    </source>
</evidence>
<dbReference type="CDD" id="cd02961">
    <property type="entry name" value="PDI_a_family"/>
    <property type="match status" value="1"/>
</dbReference>
<dbReference type="Pfam" id="PF24510">
    <property type="entry name" value="TXNDC16_3rd"/>
    <property type="match status" value="1"/>
</dbReference>
<dbReference type="PANTHER" id="PTHR22699:SF1">
    <property type="entry name" value="THIOREDOXIN DOMAIN-CONTAINING PROTEIN 16"/>
    <property type="match status" value="1"/>
</dbReference>
<proteinExistence type="predicted"/>
<dbReference type="InterPro" id="IPR040090">
    <property type="entry name" value="TXNDC16"/>
</dbReference>
<dbReference type="Pfam" id="PF00085">
    <property type="entry name" value="Thioredoxin"/>
    <property type="match status" value="1"/>
</dbReference>
<dbReference type="Gene3D" id="3.40.30.10">
    <property type="entry name" value="Glutaredoxin"/>
    <property type="match status" value="1"/>
</dbReference>
<feature type="compositionally biased region" description="Polar residues" evidence="1">
    <location>
        <begin position="784"/>
        <end position="797"/>
    </location>
</feature>
<dbReference type="Pfam" id="PF24508">
    <property type="entry name" value="TXNDC16_N"/>
    <property type="match status" value="1"/>
</dbReference>
<feature type="domain" description="TXNDC16 third thioredoxin-like" evidence="6">
    <location>
        <begin position="253"/>
        <end position="342"/>
    </location>
</feature>
<evidence type="ECO:0000259" key="4">
    <source>
        <dbReference type="Pfam" id="PF24508"/>
    </source>
</evidence>
<evidence type="ECO:0000313" key="8">
    <source>
        <dbReference type="Proteomes" id="UP001059041"/>
    </source>
</evidence>
<dbReference type="Proteomes" id="UP001059041">
    <property type="component" value="Linkage Group LG10"/>
</dbReference>
<dbReference type="InterPro" id="IPR057639">
    <property type="entry name" value="TXNDC16_N"/>
</dbReference>
<evidence type="ECO:0000256" key="2">
    <source>
        <dbReference type="SAM" id="SignalP"/>
    </source>
</evidence>
<sequence length="807" mass="91260">QDNMCIVYLVALIFCITKVRCSSNTSKLIEDSSQSFTERMKTGKTSFIYFGNHVNPTIKLFLDQLEMSADALEDYGISVVKVNCSKETIAKYCTGEKLITKTYLLRGSEVLRSFDIDTVFDVSAIVSHVLFTVLYNEVRYVHTPAELLQVENAAKQMRDVVVGHIPVLGLPEHRALMEAAFVYGTKYQFVQTTGGPLLKHMGVDDLSVSKARLWFLHCKDMSRQMDQCPFTPMRKPLDTINIHTFLQLMEARLVTEANVDPSEVDMVHNHLNVPVLYLFSHPQTKRLDRATAQTLALQLRGEVGVVLIHRDSTDVKTPLQYNAAYRLPQEDVKYFTLNSAEEVMKLFKEELLQDYKMVEDEEENEEHWSDLEILDDEVSESVYRDRDLMLDLESITELTSDNFQSEVTQNKITVVLFYFKWDAVCMAFMQTYIQVADALEGVSGLVLAAVDCGEWTNICSDRDVTSFPFIMIYRPMEAPQPYRGMLGTESLQRFILLSQISGPVRLSSSADVLSFLEGDLYSKHADLSSIRVLGLFTSTLDTGVTSFKEAAKLLRGEAILGLFVHREAEKWVEGLSVNLPAVLLSRGSEVSREAYYLPSFSVNDLVSLVQRAVSDPFPELTVENLPWYLELEKPLLLLFVGKEYSTETSLTEMKHLLSSGQLPSFLPCWIHLGRTPVGRSVLEKYLGFVPPLPALVMSQLSTGGEVFLFPRERPLKAKNILQWLQSVENRDEHPAGVIPDTKWSPPVPVYDFLATMDQEAPGYASQRDPKMKTGAKEGHRDQDMTPNQRQTTHSSPKPQAPHEHSEL</sequence>
<dbReference type="InterPro" id="IPR036249">
    <property type="entry name" value="Thioredoxin-like_sf"/>
</dbReference>
<name>A0A9W7TX07_TRIRA</name>
<protein>
    <submittedName>
        <fullName evidence="7">Thioredoxin domain-containing protein 16</fullName>
    </submittedName>
</protein>
<dbReference type="AlphaFoldDB" id="A0A9W7TX07"/>
<feature type="domain" description="Thioredoxin" evidence="3">
    <location>
        <begin position="395"/>
        <end position="495"/>
    </location>
</feature>
<dbReference type="PANTHER" id="PTHR22699">
    <property type="entry name" value="THIOREDOXIN DOMAIN-CONTAINING PROTEIN 16"/>
    <property type="match status" value="1"/>
</dbReference>
<feature type="region of interest" description="Disordered" evidence="1">
    <location>
        <begin position="760"/>
        <end position="807"/>
    </location>
</feature>
<gene>
    <name evidence="7" type="ORF">IRJ41_015775</name>
</gene>
<evidence type="ECO:0000259" key="5">
    <source>
        <dbReference type="Pfam" id="PF24509"/>
    </source>
</evidence>
<dbReference type="SUPFAM" id="SSF52833">
    <property type="entry name" value="Thioredoxin-like"/>
    <property type="match status" value="1"/>
</dbReference>
<evidence type="ECO:0000259" key="6">
    <source>
        <dbReference type="Pfam" id="PF24510"/>
    </source>
</evidence>
<feature type="signal peptide" evidence="2">
    <location>
        <begin position="1"/>
        <end position="21"/>
    </location>
</feature>
<feature type="domain" description="TXNDC16 N-terminal" evidence="4">
    <location>
        <begin position="27"/>
        <end position="130"/>
    </location>
</feature>
<evidence type="ECO:0000256" key="1">
    <source>
        <dbReference type="SAM" id="MobiDB-lite"/>
    </source>
</evidence>
<feature type="domain" description="TXNDC16 second thioredoxin-like" evidence="5">
    <location>
        <begin position="131"/>
        <end position="251"/>
    </location>
</feature>
<dbReference type="InterPro" id="IPR057642">
    <property type="entry name" value="TXNDC16_2nd"/>
</dbReference>
<dbReference type="EMBL" id="JAFHDT010000010">
    <property type="protein sequence ID" value="KAI7804656.1"/>
    <property type="molecule type" value="Genomic_DNA"/>
</dbReference>
<evidence type="ECO:0000259" key="3">
    <source>
        <dbReference type="Pfam" id="PF00085"/>
    </source>
</evidence>
<keyword evidence="8" id="KW-1185">Reference proteome</keyword>
<feature type="chain" id="PRO_5040949761" evidence="2">
    <location>
        <begin position="22"/>
        <end position="807"/>
    </location>
</feature>
<keyword evidence="2" id="KW-0732">Signal</keyword>
<dbReference type="InterPro" id="IPR013766">
    <property type="entry name" value="Thioredoxin_domain"/>
</dbReference>
<accession>A0A9W7TX07</accession>
<dbReference type="Pfam" id="PF13848">
    <property type="entry name" value="Thioredoxin_6"/>
    <property type="match status" value="1"/>
</dbReference>
<dbReference type="InterPro" id="IPR057645">
    <property type="entry name" value="TXNDC16_3rd"/>
</dbReference>
<organism evidence="7 8">
    <name type="scientific">Triplophysa rosa</name>
    <name type="common">Cave loach</name>
    <dbReference type="NCBI Taxonomy" id="992332"/>
    <lineage>
        <taxon>Eukaryota</taxon>
        <taxon>Metazoa</taxon>
        <taxon>Chordata</taxon>
        <taxon>Craniata</taxon>
        <taxon>Vertebrata</taxon>
        <taxon>Euteleostomi</taxon>
        <taxon>Actinopterygii</taxon>
        <taxon>Neopterygii</taxon>
        <taxon>Teleostei</taxon>
        <taxon>Ostariophysi</taxon>
        <taxon>Cypriniformes</taxon>
        <taxon>Nemacheilidae</taxon>
        <taxon>Triplophysa</taxon>
    </lineage>
</organism>